<keyword evidence="6" id="KW-1133">Transmembrane helix</keyword>
<feature type="region of interest" description="Disordered" evidence="5">
    <location>
        <begin position="536"/>
        <end position="565"/>
    </location>
</feature>
<protein>
    <recommendedName>
        <fullName evidence="7">IPT/TIG domain-containing protein</fullName>
    </recommendedName>
</protein>
<dbReference type="Pfam" id="PF01833">
    <property type="entry name" value="TIG"/>
    <property type="match status" value="1"/>
</dbReference>
<feature type="compositionally biased region" description="Basic and acidic residues" evidence="5">
    <location>
        <begin position="536"/>
        <end position="553"/>
    </location>
</feature>
<keyword evidence="6" id="KW-0812">Transmembrane</keyword>
<keyword evidence="6" id="KW-0472">Membrane</keyword>
<feature type="domain" description="IPT/TIG" evidence="7">
    <location>
        <begin position="410"/>
        <end position="499"/>
    </location>
</feature>
<reference evidence="9" key="1">
    <citation type="journal article" date="2018" name="Nat. Microbiol.">
        <title>Leveraging single-cell genomics to expand the fungal tree of life.</title>
        <authorList>
            <person name="Ahrendt S.R."/>
            <person name="Quandt C.A."/>
            <person name="Ciobanu D."/>
            <person name="Clum A."/>
            <person name="Salamov A."/>
            <person name="Andreopoulos B."/>
            <person name="Cheng J.F."/>
            <person name="Woyke T."/>
            <person name="Pelin A."/>
            <person name="Henrissat B."/>
            <person name="Reynolds N.K."/>
            <person name="Benny G.L."/>
            <person name="Smith M.E."/>
            <person name="James T.Y."/>
            <person name="Grigoriev I.V."/>
        </authorList>
    </citation>
    <scope>NUCLEOTIDE SEQUENCE [LARGE SCALE GENOMIC DNA]</scope>
    <source>
        <strain evidence="9">Baker2002</strain>
    </source>
</reference>
<dbReference type="SMART" id="SM00429">
    <property type="entry name" value="IPT"/>
    <property type="match status" value="1"/>
</dbReference>
<dbReference type="Pfam" id="PF25603">
    <property type="entry name" value="SPT23_MGA2_DBD"/>
    <property type="match status" value="1"/>
</dbReference>
<name>A0A4P9ZIU8_9ASCO</name>
<evidence type="ECO:0000256" key="5">
    <source>
        <dbReference type="SAM" id="MobiDB-lite"/>
    </source>
</evidence>
<dbReference type="InterPro" id="IPR002110">
    <property type="entry name" value="Ankyrin_rpt"/>
</dbReference>
<evidence type="ECO:0000256" key="1">
    <source>
        <dbReference type="ARBA" id="ARBA00022553"/>
    </source>
</evidence>
<evidence type="ECO:0000256" key="3">
    <source>
        <dbReference type="ARBA" id="ARBA00023043"/>
    </source>
</evidence>
<dbReference type="FunFam" id="2.60.40.10:FF:001880">
    <property type="entry name" value="Mga2p"/>
    <property type="match status" value="1"/>
</dbReference>
<proteinExistence type="predicted"/>
<dbReference type="PANTHER" id="PTHR24180:SF45">
    <property type="entry name" value="POLY [ADP-RIBOSE] POLYMERASE TANKYRASE"/>
    <property type="match status" value="1"/>
</dbReference>
<dbReference type="InterPro" id="IPR013783">
    <property type="entry name" value="Ig-like_fold"/>
</dbReference>
<dbReference type="CDD" id="cd00102">
    <property type="entry name" value="IPT"/>
    <property type="match status" value="1"/>
</dbReference>
<dbReference type="SUPFAM" id="SSF48403">
    <property type="entry name" value="Ankyrin repeat"/>
    <property type="match status" value="1"/>
</dbReference>
<keyword evidence="3 4" id="KW-0040">ANK repeat</keyword>
<keyword evidence="9" id="KW-1185">Reference proteome</keyword>
<keyword evidence="2" id="KW-0677">Repeat</keyword>
<dbReference type="Proteomes" id="UP000268321">
    <property type="component" value="Unassembled WGS sequence"/>
</dbReference>
<dbReference type="GO" id="GO:0030466">
    <property type="term" value="P:silent mating-type cassette heterochromatin formation"/>
    <property type="evidence" value="ECO:0007669"/>
    <property type="project" value="UniProtKB-ARBA"/>
</dbReference>
<dbReference type="Gene3D" id="2.60.40.10">
    <property type="entry name" value="Immunoglobulins"/>
    <property type="match status" value="1"/>
</dbReference>
<organism evidence="8 9">
    <name type="scientific">Metschnikowia bicuspidata</name>
    <dbReference type="NCBI Taxonomy" id="27322"/>
    <lineage>
        <taxon>Eukaryota</taxon>
        <taxon>Fungi</taxon>
        <taxon>Dikarya</taxon>
        <taxon>Ascomycota</taxon>
        <taxon>Saccharomycotina</taxon>
        <taxon>Pichiomycetes</taxon>
        <taxon>Metschnikowiaceae</taxon>
        <taxon>Metschnikowia</taxon>
    </lineage>
</organism>
<dbReference type="GO" id="GO:0045944">
    <property type="term" value="P:positive regulation of transcription by RNA polymerase II"/>
    <property type="evidence" value="ECO:0007669"/>
    <property type="project" value="UniProtKB-ARBA"/>
</dbReference>
<evidence type="ECO:0000256" key="6">
    <source>
        <dbReference type="SAM" id="Phobius"/>
    </source>
</evidence>
<feature type="repeat" description="ANK" evidence="4">
    <location>
        <begin position="617"/>
        <end position="649"/>
    </location>
</feature>
<keyword evidence="1" id="KW-0597">Phosphoprotein</keyword>
<dbReference type="InterPro" id="IPR051637">
    <property type="entry name" value="Ank_repeat_dom-contain_49"/>
</dbReference>
<dbReference type="PANTHER" id="PTHR24180">
    <property type="entry name" value="CYCLIN-DEPENDENT KINASE INHIBITOR 2C-RELATED"/>
    <property type="match status" value="1"/>
</dbReference>
<dbReference type="Gene3D" id="1.25.40.20">
    <property type="entry name" value="Ankyrin repeat-containing domain"/>
    <property type="match status" value="1"/>
</dbReference>
<evidence type="ECO:0000256" key="4">
    <source>
        <dbReference type="PROSITE-ProRule" id="PRU00023"/>
    </source>
</evidence>
<accession>A0A4P9ZIU8</accession>
<dbReference type="GO" id="GO:0005634">
    <property type="term" value="C:nucleus"/>
    <property type="evidence" value="ECO:0007669"/>
    <property type="project" value="UniProtKB-ARBA"/>
</dbReference>
<feature type="transmembrane region" description="Helical" evidence="6">
    <location>
        <begin position="984"/>
        <end position="1003"/>
    </location>
</feature>
<dbReference type="InterPro" id="IPR014756">
    <property type="entry name" value="Ig_E-set"/>
</dbReference>
<dbReference type="Pfam" id="PF12796">
    <property type="entry name" value="Ank_2"/>
    <property type="match status" value="1"/>
</dbReference>
<dbReference type="InterPro" id="IPR036770">
    <property type="entry name" value="Ankyrin_rpt-contain_sf"/>
</dbReference>
<evidence type="ECO:0000313" key="9">
    <source>
        <dbReference type="Proteomes" id="UP000268321"/>
    </source>
</evidence>
<dbReference type="PROSITE" id="PS50297">
    <property type="entry name" value="ANK_REP_REGION"/>
    <property type="match status" value="1"/>
</dbReference>
<evidence type="ECO:0000256" key="2">
    <source>
        <dbReference type="ARBA" id="ARBA00022737"/>
    </source>
</evidence>
<dbReference type="SMART" id="SM00248">
    <property type="entry name" value="ANK"/>
    <property type="match status" value="2"/>
</dbReference>
<dbReference type="AlphaFoldDB" id="A0A4P9ZIU8"/>
<evidence type="ECO:0000313" key="8">
    <source>
        <dbReference type="EMBL" id="RKP32973.1"/>
    </source>
</evidence>
<dbReference type="GO" id="GO:0005789">
    <property type="term" value="C:endoplasmic reticulum membrane"/>
    <property type="evidence" value="ECO:0007669"/>
    <property type="project" value="UniProtKB-ARBA"/>
</dbReference>
<dbReference type="InterPro" id="IPR057962">
    <property type="entry name" value="SPT23_MGA2_DBD"/>
</dbReference>
<dbReference type="SUPFAM" id="SSF81296">
    <property type="entry name" value="E set domains"/>
    <property type="match status" value="1"/>
</dbReference>
<dbReference type="GO" id="GO:2001280">
    <property type="term" value="P:positive regulation of unsaturated fatty acid biosynthetic process"/>
    <property type="evidence" value="ECO:0007669"/>
    <property type="project" value="UniProtKB-ARBA"/>
</dbReference>
<dbReference type="PROSITE" id="PS50088">
    <property type="entry name" value="ANK_REPEAT"/>
    <property type="match status" value="1"/>
</dbReference>
<dbReference type="OrthoDB" id="71307at2759"/>
<sequence>MGANSAQNGLDVEGRDQLDSTLPLSILDEHEETRKELAKIKFGNPRMIPCPATIAVPNPEVVLDFLPETMASMPYRMEVFDLPLYSRVETQIKLKLKFSPAPSELLLHVPQDLISKNKFGLVKLVEKLPLSLRKNMLFLDTFVMTSDLLQSCRMCPRCIKRERKRALRLKGRDSHNKEEQGMNAESSQLITLGSSFQNPWEDEKMLKKAIIYNCKEILSFLPPSGLPTDQSKLLDFSARIICYCRHHKESEGFKLLMVVRDYMGNIKAKCVSSPIMIMDRKKSLSVGSRSTLANPNPISHLSALGSAVNAGHHLASLHPLLPNSIDDLTSDSAVRGIKRKKMSLDDLYNLFLPVSNSDTNASVHHSATAMGKLNPNTLVMTPSHLPRASLYQQMFNNILLTQQGNGGDIAPCIQKIIPAQGPCRGGIEVTLLGYNFHPGLIVKFGAKNALATHCWSESTIVTYLPPCAQPGQVLVSFENEVPSETVLTVERLHMVFTYTDDTDRQLIELALQIVGLKMNGKLEDAKNIAKRIVGSDKAQDNEARETMEDKSSNGEEIGGPSKKSEHHQIWYDNAHRAVQTLSRSSLSTEEILINFLSLVDLSNCPIIIPNWNLANAQGQTPMHLACLKNYGRLVGFLILHGTKINAKDNQGLTPFFLASMGGYRKLMKLLLNYRSPWNVKLSNDKYLKDYCDLNVLDVFESLEENAQRGNEAKVDVSSTSSVNGHYFSVDEPLNRSVSFDSLNSINMDSYGRHVLRIITESFSDDRDKGFDFLHVASETLDSEMYSGSVSASKSSRVTSPDSPRISAAAFGNESDGFADSELDSEEDMCAGQLSESDYADYANDYDDDSGNEFEYDENRIGELQLRHPSNDQMGDVRPPNHGQCGLWNKMKRAVFALTPDTTATLPSYDDLFPLGGNGEERPKLEMERALNQQAVHGVVHANISGLHLDVSTSIDEAGNTLDLSEDIALSYINRPHKTVRNDKMLLFFWIPTLILLVSLYIYVSLTGYKVQVIEHFKTKARNTLGNVMFGNERLAQVFRT</sequence>
<evidence type="ECO:0000259" key="7">
    <source>
        <dbReference type="SMART" id="SM00429"/>
    </source>
</evidence>
<dbReference type="GO" id="GO:0033554">
    <property type="term" value="P:cellular response to stress"/>
    <property type="evidence" value="ECO:0007669"/>
    <property type="project" value="UniProtKB-ARBA"/>
</dbReference>
<gene>
    <name evidence="8" type="ORF">METBISCDRAFT_11135</name>
</gene>
<dbReference type="EMBL" id="ML004428">
    <property type="protein sequence ID" value="RKP32973.1"/>
    <property type="molecule type" value="Genomic_DNA"/>
</dbReference>
<dbReference type="InterPro" id="IPR002909">
    <property type="entry name" value="IPT_dom"/>
</dbReference>